<dbReference type="Gene3D" id="3.40.50.150">
    <property type="entry name" value="Vaccinia Virus protein VP39"/>
    <property type="match status" value="1"/>
</dbReference>
<keyword evidence="3" id="KW-1185">Reference proteome</keyword>
<dbReference type="EC" id="2.1.1.-" evidence="2"/>
<organism evidence="2 3">
    <name type="scientific">Lacticaseibacillus jixianensis</name>
    <dbReference type="NCBI Taxonomy" id="2486012"/>
    <lineage>
        <taxon>Bacteria</taxon>
        <taxon>Bacillati</taxon>
        <taxon>Bacillota</taxon>
        <taxon>Bacilli</taxon>
        <taxon>Lactobacillales</taxon>
        <taxon>Lactobacillaceae</taxon>
        <taxon>Lacticaseibacillus</taxon>
    </lineage>
</organism>
<dbReference type="GO" id="GO:0032259">
    <property type="term" value="P:methylation"/>
    <property type="evidence" value="ECO:0007669"/>
    <property type="project" value="UniProtKB-KW"/>
</dbReference>
<name>A0ABW4B837_9LACO</name>
<dbReference type="InterPro" id="IPR041698">
    <property type="entry name" value="Methyltransf_25"/>
</dbReference>
<sequence length="254" mass="28141">MTSQSEWDAFAATYAQVQRESRLPIEHDVTTYLTAQLPLTTMTAVDLAAGTGRYALPLSRVCQTVELIDWAPAMLKYADQWLAGHHRANYTLTVADWRQLPAVPRADLVFVSQLPDLRPADLPQLLAMTDQALVLNLQTLAASSLLTQMAAALHLPVPVQPQADPQRLAALRQALETHHMTYRHHRLTYRLKDEASVSDLLPDFDRPFSVSEANQLAVQAAGVPQANQLVPVAIDYAFDQLIIPSAAADHLRIR</sequence>
<gene>
    <name evidence="2" type="ORF">ACFQ3L_05970</name>
</gene>
<reference evidence="3" key="1">
    <citation type="journal article" date="2019" name="Int. J. Syst. Evol. Microbiol.">
        <title>The Global Catalogue of Microorganisms (GCM) 10K type strain sequencing project: providing services to taxonomists for standard genome sequencing and annotation.</title>
        <authorList>
            <consortium name="The Broad Institute Genomics Platform"/>
            <consortium name="The Broad Institute Genome Sequencing Center for Infectious Disease"/>
            <person name="Wu L."/>
            <person name="Ma J."/>
        </authorList>
    </citation>
    <scope>NUCLEOTIDE SEQUENCE [LARGE SCALE GENOMIC DNA]</scope>
    <source>
        <strain evidence="3">CCM 8911</strain>
    </source>
</reference>
<accession>A0ABW4B837</accession>
<dbReference type="CDD" id="cd02440">
    <property type="entry name" value="AdoMet_MTases"/>
    <property type="match status" value="1"/>
</dbReference>
<protein>
    <submittedName>
        <fullName evidence="2">Class I SAM-dependent methyltransferase</fullName>
        <ecNumber evidence="2">2.1.1.-</ecNumber>
    </submittedName>
</protein>
<feature type="domain" description="Methyltransferase" evidence="1">
    <location>
        <begin position="45"/>
        <end position="129"/>
    </location>
</feature>
<dbReference type="Proteomes" id="UP001597249">
    <property type="component" value="Unassembled WGS sequence"/>
</dbReference>
<comment type="caution">
    <text evidence="2">The sequence shown here is derived from an EMBL/GenBank/DDBJ whole genome shotgun (WGS) entry which is preliminary data.</text>
</comment>
<keyword evidence="2" id="KW-0489">Methyltransferase</keyword>
<dbReference type="EMBL" id="JBHTMO010000016">
    <property type="protein sequence ID" value="MFD1393140.1"/>
    <property type="molecule type" value="Genomic_DNA"/>
</dbReference>
<evidence type="ECO:0000313" key="3">
    <source>
        <dbReference type="Proteomes" id="UP001597249"/>
    </source>
</evidence>
<evidence type="ECO:0000313" key="2">
    <source>
        <dbReference type="EMBL" id="MFD1393140.1"/>
    </source>
</evidence>
<dbReference type="RefSeq" id="WP_125586897.1">
    <property type="nucleotide sequence ID" value="NZ_JBHTMO010000016.1"/>
</dbReference>
<dbReference type="SUPFAM" id="SSF53335">
    <property type="entry name" value="S-adenosyl-L-methionine-dependent methyltransferases"/>
    <property type="match status" value="1"/>
</dbReference>
<dbReference type="Pfam" id="PF13649">
    <property type="entry name" value="Methyltransf_25"/>
    <property type="match status" value="1"/>
</dbReference>
<dbReference type="GO" id="GO:0008168">
    <property type="term" value="F:methyltransferase activity"/>
    <property type="evidence" value="ECO:0007669"/>
    <property type="project" value="UniProtKB-KW"/>
</dbReference>
<proteinExistence type="predicted"/>
<dbReference type="InterPro" id="IPR029063">
    <property type="entry name" value="SAM-dependent_MTases_sf"/>
</dbReference>
<evidence type="ECO:0000259" key="1">
    <source>
        <dbReference type="Pfam" id="PF13649"/>
    </source>
</evidence>
<keyword evidence="2" id="KW-0808">Transferase</keyword>